<gene>
    <name evidence="1" type="ORF">PZS58_22185</name>
</gene>
<comment type="caution">
    <text evidence="1">The sequence shown here is derived from an EMBL/GenBank/DDBJ whole genome shotgun (WGS) entry which is preliminary data.</text>
</comment>
<reference evidence="1 2" key="1">
    <citation type="submission" date="2023-03" db="EMBL/GenBank/DDBJ databases">
        <title>WGS of NDM-producing Providencia thailandensis from Ukrainian patients.</title>
        <authorList>
            <person name="Zabicka D."/>
            <person name="Izdebski R."/>
            <person name="Urbanowicz P."/>
            <person name="Biedrzycka M."/>
            <person name="Guzek A."/>
            <person name="Gniadkowski M."/>
        </authorList>
    </citation>
    <scope>NUCLEOTIDE SEQUENCE [LARGE SCALE GENOMIC DNA]</scope>
    <source>
        <strain evidence="1 2">8015-22</strain>
    </source>
</reference>
<dbReference type="EMBL" id="JAREJI010000121">
    <property type="protein sequence ID" value="MDE8772151.1"/>
    <property type="molecule type" value="Genomic_DNA"/>
</dbReference>
<evidence type="ECO:0000313" key="1">
    <source>
        <dbReference type="EMBL" id="MDE8772151.1"/>
    </source>
</evidence>
<evidence type="ECO:0000313" key="2">
    <source>
        <dbReference type="Proteomes" id="UP001163056"/>
    </source>
</evidence>
<dbReference type="InterPro" id="IPR038636">
    <property type="entry name" value="Wzi_sf"/>
</dbReference>
<sequence>SAKVEYTLDDDNRVSTRLVYAKVNKESYPQNKIYPKSETIKGVDLSWWHNFDNMVSTDAKVWVSKTDYDTSDDIGASVMVTVPFEW</sequence>
<proteinExistence type="predicted"/>
<dbReference type="Proteomes" id="UP001163056">
    <property type="component" value="Unassembled WGS sequence"/>
</dbReference>
<feature type="non-terminal residue" evidence="1">
    <location>
        <position position="1"/>
    </location>
</feature>
<name>A0AAJ1N4B7_PROST</name>
<dbReference type="AlphaFoldDB" id="A0AAJ1N4B7"/>
<dbReference type="Gene3D" id="2.40.160.130">
    <property type="entry name" value="Capsule assembly protein Wzi"/>
    <property type="match status" value="1"/>
</dbReference>
<organism evidence="1 2">
    <name type="scientific">Providencia stuartii</name>
    <dbReference type="NCBI Taxonomy" id="588"/>
    <lineage>
        <taxon>Bacteria</taxon>
        <taxon>Pseudomonadati</taxon>
        <taxon>Pseudomonadota</taxon>
        <taxon>Gammaproteobacteria</taxon>
        <taxon>Enterobacterales</taxon>
        <taxon>Morganellaceae</taxon>
        <taxon>Providencia</taxon>
    </lineage>
</organism>
<protein>
    <submittedName>
        <fullName evidence="1">Capsule assembly Wzi family protein</fullName>
    </submittedName>
</protein>
<accession>A0AAJ1N4B7</accession>